<dbReference type="AlphaFoldDB" id="A0AAV1KN19"/>
<proteinExistence type="predicted"/>
<evidence type="ECO:0000313" key="2">
    <source>
        <dbReference type="Proteomes" id="UP001314205"/>
    </source>
</evidence>
<evidence type="ECO:0000313" key="1">
    <source>
        <dbReference type="EMBL" id="CAK1584453.1"/>
    </source>
</evidence>
<sequence length="193" mass="21790">MEPCAKLKQFVLGCYYSSVYSSINERRPVPSTHNEALAKCVVPDKNESNSREFLNKEVSQDNVVKPRSKCCPYDFDPNVCKVVGDRLLCGYNRNIGGFQNNDAFQDLKNGCRIRGGRLECGYVNGPFTNPRRPPVVDNALLEVDATTDLVVDKNSSGDANVKKESLKLQKQINNYYGTTRCIEIRERIVCRQQ</sequence>
<reference evidence="1 2" key="1">
    <citation type="submission" date="2023-11" db="EMBL/GenBank/DDBJ databases">
        <authorList>
            <person name="Hedman E."/>
            <person name="Englund M."/>
            <person name="Stromberg M."/>
            <person name="Nyberg Akerstrom W."/>
            <person name="Nylinder S."/>
            <person name="Jareborg N."/>
            <person name="Kallberg Y."/>
            <person name="Kronander E."/>
        </authorList>
    </citation>
    <scope>NUCLEOTIDE SEQUENCE [LARGE SCALE GENOMIC DNA]</scope>
</reference>
<dbReference type="Proteomes" id="UP001314205">
    <property type="component" value="Unassembled WGS sequence"/>
</dbReference>
<keyword evidence="2" id="KW-1185">Reference proteome</keyword>
<name>A0AAV1KN19_9NEOP</name>
<gene>
    <name evidence="1" type="ORF">PARMNEM_LOCUS5684</name>
</gene>
<dbReference type="EMBL" id="CAVLGL010000068">
    <property type="protein sequence ID" value="CAK1584453.1"/>
    <property type="molecule type" value="Genomic_DNA"/>
</dbReference>
<accession>A0AAV1KN19</accession>
<protein>
    <submittedName>
        <fullName evidence="1">Uncharacterized protein</fullName>
    </submittedName>
</protein>
<comment type="caution">
    <text evidence="1">The sequence shown here is derived from an EMBL/GenBank/DDBJ whole genome shotgun (WGS) entry which is preliminary data.</text>
</comment>
<organism evidence="1 2">
    <name type="scientific">Parnassius mnemosyne</name>
    <name type="common">clouded apollo</name>
    <dbReference type="NCBI Taxonomy" id="213953"/>
    <lineage>
        <taxon>Eukaryota</taxon>
        <taxon>Metazoa</taxon>
        <taxon>Ecdysozoa</taxon>
        <taxon>Arthropoda</taxon>
        <taxon>Hexapoda</taxon>
        <taxon>Insecta</taxon>
        <taxon>Pterygota</taxon>
        <taxon>Neoptera</taxon>
        <taxon>Endopterygota</taxon>
        <taxon>Lepidoptera</taxon>
        <taxon>Glossata</taxon>
        <taxon>Ditrysia</taxon>
        <taxon>Papilionoidea</taxon>
        <taxon>Papilionidae</taxon>
        <taxon>Parnassiinae</taxon>
        <taxon>Parnassini</taxon>
        <taxon>Parnassius</taxon>
        <taxon>Driopa</taxon>
    </lineage>
</organism>